<gene>
    <name evidence="1" type="ORF">JX360_09820</name>
</gene>
<name>A0ABT0CBN9_THEVL</name>
<comment type="caution">
    <text evidence="1">The sequence shown here is derived from an EMBL/GenBank/DDBJ whole genome shotgun (WGS) entry which is preliminary data.</text>
</comment>
<dbReference type="Proteomes" id="UP000830835">
    <property type="component" value="Unassembled WGS sequence"/>
</dbReference>
<reference evidence="1" key="1">
    <citation type="submission" date="2021-02" db="EMBL/GenBank/DDBJ databases">
        <title>The CRISPR/cas machinery reduction and long-range gene transfer in the hot spring cyanobacterium Synechococcus.</title>
        <authorList>
            <person name="Dvorak P."/>
            <person name="Jahodarova E."/>
            <person name="Hasler P."/>
            <person name="Poulickova A."/>
        </authorList>
    </citation>
    <scope>NUCLEOTIDE SEQUENCE</scope>
    <source>
        <strain evidence="1">Rupite</strain>
    </source>
</reference>
<dbReference type="EMBL" id="JAFIRA010000023">
    <property type="protein sequence ID" value="MCJ2543201.1"/>
    <property type="molecule type" value="Genomic_DNA"/>
</dbReference>
<protein>
    <submittedName>
        <fullName evidence="1">Uncharacterized protein</fullName>
    </submittedName>
</protein>
<evidence type="ECO:0000313" key="2">
    <source>
        <dbReference type="Proteomes" id="UP000830835"/>
    </source>
</evidence>
<accession>A0ABT0CBN9</accession>
<proteinExistence type="predicted"/>
<dbReference type="RefSeq" id="WP_244350478.1">
    <property type="nucleotide sequence ID" value="NZ_JAFIRA010000023.1"/>
</dbReference>
<keyword evidence="2" id="KW-1185">Reference proteome</keyword>
<sequence>MVSLGSWIAVGVVAAASIVGGAEAWAQSRNLWLLNGQSTITSGYFYRGENIWAKCDVDCYDVDLVLYDANGRVVDADELRDDYPIVQAPYEGNFSVKVIMYNCTHPAGCAVSVDSDYGF</sequence>
<evidence type="ECO:0000313" key="1">
    <source>
        <dbReference type="EMBL" id="MCJ2543201.1"/>
    </source>
</evidence>
<organism evidence="1 2">
    <name type="scientific">Thermostichus vulcanus str. 'Rupite'</name>
    <dbReference type="NCBI Taxonomy" id="2813851"/>
    <lineage>
        <taxon>Bacteria</taxon>
        <taxon>Bacillati</taxon>
        <taxon>Cyanobacteriota</taxon>
        <taxon>Cyanophyceae</taxon>
        <taxon>Thermostichales</taxon>
        <taxon>Thermostichaceae</taxon>
        <taxon>Thermostichus</taxon>
    </lineage>
</organism>